<evidence type="ECO:0000313" key="3">
    <source>
        <dbReference type="Proteomes" id="UP000028582"/>
    </source>
</evidence>
<dbReference type="EMBL" id="ANJA01003936">
    <property type="protein sequence ID" value="ETO60446.1"/>
    <property type="molecule type" value="Genomic_DNA"/>
</dbReference>
<gene>
    <name evidence="2" type="ORF">F444_21351</name>
</gene>
<dbReference type="AlphaFoldDB" id="A0A080Z1D5"/>
<name>A0A080Z1D5_PHYNI</name>
<evidence type="ECO:0000313" key="2">
    <source>
        <dbReference type="EMBL" id="ETO60446.1"/>
    </source>
</evidence>
<feature type="region of interest" description="Disordered" evidence="1">
    <location>
        <begin position="21"/>
        <end position="41"/>
    </location>
</feature>
<accession>A0A080Z1D5</accession>
<comment type="caution">
    <text evidence="2">The sequence shown here is derived from an EMBL/GenBank/DDBJ whole genome shotgun (WGS) entry which is preliminary data.</text>
</comment>
<dbReference type="Proteomes" id="UP000028582">
    <property type="component" value="Unassembled WGS sequence"/>
</dbReference>
<sequence length="76" mass="8705">MNLQHQAREICKHYDETAKTATPRRMRSVSSNNAGRVKRNRRKLTRPFPVWSVVCKQLPGLKAAIPSRKAALPMLH</sequence>
<evidence type="ECO:0000256" key="1">
    <source>
        <dbReference type="SAM" id="MobiDB-lite"/>
    </source>
</evidence>
<reference evidence="2 3" key="1">
    <citation type="submission" date="2013-11" db="EMBL/GenBank/DDBJ databases">
        <title>The Genome Sequence of Phytophthora parasitica P1976.</title>
        <authorList>
            <consortium name="The Broad Institute Genomics Platform"/>
            <person name="Russ C."/>
            <person name="Tyler B."/>
            <person name="Panabieres F."/>
            <person name="Shan W."/>
            <person name="Tripathy S."/>
            <person name="Grunwald N."/>
            <person name="Machado M."/>
            <person name="Johnson C.S."/>
            <person name="Walker B."/>
            <person name="Young S."/>
            <person name="Zeng Q."/>
            <person name="Gargeya S."/>
            <person name="Fitzgerald M."/>
            <person name="Haas B."/>
            <person name="Abouelleil A."/>
            <person name="Allen A.W."/>
            <person name="Alvarado L."/>
            <person name="Arachchi H.M."/>
            <person name="Berlin A.M."/>
            <person name="Chapman S.B."/>
            <person name="Gainer-Dewar J."/>
            <person name="Goldberg J."/>
            <person name="Griggs A."/>
            <person name="Gujja S."/>
            <person name="Hansen M."/>
            <person name="Howarth C."/>
            <person name="Imamovic A."/>
            <person name="Ireland A."/>
            <person name="Larimer J."/>
            <person name="McCowan C."/>
            <person name="Murphy C."/>
            <person name="Pearson M."/>
            <person name="Poon T.W."/>
            <person name="Priest M."/>
            <person name="Roberts A."/>
            <person name="Saif S."/>
            <person name="Shea T."/>
            <person name="Sisk P."/>
            <person name="Sykes S."/>
            <person name="Wortman J."/>
            <person name="Nusbaum C."/>
            <person name="Birren B."/>
        </authorList>
    </citation>
    <scope>NUCLEOTIDE SEQUENCE [LARGE SCALE GENOMIC DNA]</scope>
    <source>
        <strain evidence="2 3">P1976</strain>
    </source>
</reference>
<organism evidence="2 3">
    <name type="scientific">Phytophthora nicotianae P1976</name>
    <dbReference type="NCBI Taxonomy" id="1317066"/>
    <lineage>
        <taxon>Eukaryota</taxon>
        <taxon>Sar</taxon>
        <taxon>Stramenopiles</taxon>
        <taxon>Oomycota</taxon>
        <taxon>Peronosporomycetes</taxon>
        <taxon>Peronosporales</taxon>
        <taxon>Peronosporaceae</taxon>
        <taxon>Phytophthora</taxon>
    </lineage>
</organism>
<protein>
    <submittedName>
        <fullName evidence="2">Uncharacterized protein</fullName>
    </submittedName>
</protein>
<proteinExistence type="predicted"/>